<feature type="domain" description="VOC" evidence="2">
    <location>
        <begin position="23"/>
        <end position="137"/>
    </location>
</feature>
<feature type="domain" description="VOC" evidence="2">
    <location>
        <begin position="192"/>
        <end position="313"/>
    </location>
</feature>
<organism evidence="3">
    <name type="scientific">freshwater metagenome</name>
    <dbReference type="NCBI Taxonomy" id="449393"/>
    <lineage>
        <taxon>unclassified sequences</taxon>
        <taxon>metagenomes</taxon>
        <taxon>ecological metagenomes</taxon>
    </lineage>
</organism>
<dbReference type="PROSITE" id="PS51819">
    <property type="entry name" value="VOC"/>
    <property type="match status" value="2"/>
</dbReference>
<reference evidence="3" key="1">
    <citation type="submission" date="2020-05" db="EMBL/GenBank/DDBJ databases">
        <authorList>
            <person name="Chiriac C."/>
            <person name="Salcher M."/>
            <person name="Ghai R."/>
            <person name="Kavagutti S V."/>
        </authorList>
    </citation>
    <scope>NUCLEOTIDE SEQUENCE</scope>
</reference>
<protein>
    <submittedName>
        <fullName evidence="3">Unannotated protein</fullName>
    </submittedName>
</protein>
<dbReference type="Pfam" id="PF00903">
    <property type="entry name" value="Glyoxalase"/>
    <property type="match status" value="2"/>
</dbReference>
<proteinExistence type="predicted"/>
<gene>
    <name evidence="3" type="ORF">UFOPK3564_01621</name>
</gene>
<dbReference type="PANTHER" id="PTHR43279:SF1">
    <property type="entry name" value="CATECHOL-2,3-DIOXYGENASE"/>
    <property type="match status" value="1"/>
</dbReference>
<name>A0A6J7HMW5_9ZZZZ</name>
<dbReference type="SUPFAM" id="SSF54593">
    <property type="entry name" value="Glyoxalase/Bleomycin resistance protein/Dihydroxybiphenyl dioxygenase"/>
    <property type="match status" value="2"/>
</dbReference>
<evidence type="ECO:0000256" key="1">
    <source>
        <dbReference type="SAM" id="MobiDB-lite"/>
    </source>
</evidence>
<dbReference type="Gene3D" id="3.10.180.10">
    <property type="entry name" value="2,3-Dihydroxybiphenyl 1,2-Dioxygenase, domain 1"/>
    <property type="match status" value="2"/>
</dbReference>
<accession>A0A6J7HMW5</accession>
<dbReference type="EMBL" id="CAFBMK010000086">
    <property type="protein sequence ID" value="CAB4916979.1"/>
    <property type="molecule type" value="Genomic_DNA"/>
</dbReference>
<dbReference type="PANTHER" id="PTHR43279">
    <property type="entry name" value="CATECHOL-2,3-DIOXYGENASE"/>
    <property type="match status" value="1"/>
</dbReference>
<dbReference type="AlphaFoldDB" id="A0A6J7HMW5"/>
<sequence>MTDPTTPTAPQRALPGLPPGRPGLGAVHLAVTDRERALAFWRDVLGLQLLDPDAHELRMGVGDRELVVLHPGVGGIVARRRTGLYHLALHLPSDEEFARVMARLFTIRWPNSPTDHTFTKTTYLDDPDGNGIELALETPERVGRLDYSDHDYAVIDADGVRRSGRDPLDMEDVFGHLPAERGLDRPLPPDTVVGHVHLHVNDLDEAMAFYADGLGLDRHMLARGIGMADTTVDGWTPHLIAFNVWNGPDAPRPPADTAGLRWFTFGFPTAEDRDAAVGRLERQGRTVRRDAATGEIRALDPSGNELLLTIREGRDA</sequence>
<feature type="region of interest" description="Disordered" evidence="1">
    <location>
        <begin position="1"/>
        <end position="20"/>
    </location>
</feature>
<evidence type="ECO:0000313" key="3">
    <source>
        <dbReference type="EMBL" id="CAB4916979.1"/>
    </source>
</evidence>
<dbReference type="InterPro" id="IPR037523">
    <property type="entry name" value="VOC_core"/>
</dbReference>
<evidence type="ECO:0000259" key="2">
    <source>
        <dbReference type="PROSITE" id="PS51819"/>
    </source>
</evidence>
<dbReference type="InterPro" id="IPR004360">
    <property type="entry name" value="Glyas_Fos-R_dOase_dom"/>
</dbReference>
<dbReference type="InterPro" id="IPR029068">
    <property type="entry name" value="Glyas_Bleomycin-R_OHBP_Dase"/>
</dbReference>